<sequence length="347" mass="38119">MHDEAVRNAFLVQARACDSLGSPFTARLCRAMAARLDRDTEVGERILSWPGDVGPSGDSVPLRLAGALHALAIEEKIAPLADIPPEDEEALWQACASALRFHSAFILERLKSPPQTNEVRRSAVLLPGFLSIAALTGKPLVLSEVGASAGLNLQFDRYRYRLGDLTWGEQSDVFLSPEWRGDTPAHERIEVIERAGCDLNPLDPSSAEDRLRLMSYVWADQTDRLERTAAALRIAVEHGLHVEKADAVDWLKHRLATQYAGAVHVVYHSVAWQYLPDGLKQAGEAVIAEAGTRATPDAPFARLQMEADATPGSAAITLQIWPTGEKQEIGRADFHGRWVEWRGWVAG</sequence>
<proteinExistence type="predicted"/>
<name>A0A1S7R3Y9_9HYPH</name>
<gene>
    <name evidence="1" type="ORF">AGR7C_Lc120124</name>
</gene>
<evidence type="ECO:0008006" key="3">
    <source>
        <dbReference type="Google" id="ProtNLM"/>
    </source>
</evidence>
<protein>
    <recommendedName>
        <fullName evidence="3">DUF2332 domain-containing protein</fullName>
    </recommendedName>
</protein>
<accession>A0A1S7R3Y9</accession>
<organism evidence="1 2">
    <name type="scientific">Agrobacterium deltaense Zutra 3/1</name>
    <dbReference type="NCBI Taxonomy" id="1183427"/>
    <lineage>
        <taxon>Bacteria</taxon>
        <taxon>Pseudomonadati</taxon>
        <taxon>Pseudomonadota</taxon>
        <taxon>Alphaproteobacteria</taxon>
        <taxon>Hyphomicrobiales</taxon>
        <taxon>Rhizobiaceae</taxon>
        <taxon>Rhizobium/Agrobacterium group</taxon>
        <taxon>Agrobacterium</taxon>
    </lineage>
</organism>
<dbReference type="Pfam" id="PF10094">
    <property type="entry name" value="DUF2332"/>
    <property type="match status" value="1"/>
</dbReference>
<evidence type="ECO:0000313" key="1">
    <source>
        <dbReference type="EMBL" id="CUX46562.1"/>
    </source>
</evidence>
<reference evidence="1 2" key="1">
    <citation type="submission" date="2016-01" db="EMBL/GenBank/DDBJ databases">
        <authorList>
            <person name="Oliw E.H."/>
        </authorList>
    </citation>
    <scope>NUCLEOTIDE SEQUENCE [LARGE SCALE GENOMIC DNA]</scope>
    <source>
        <strain evidence="1 2">Zutra 3-1</strain>
    </source>
</reference>
<dbReference type="InterPro" id="IPR011200">
    <property type="entry name" value="UCP012608"/>
</dbReference>
<dbReference type="EMBL" id="FBWG01000030">
    <property type="protein sequence ID" value="CUX46562.1"/>
    <property type="molecule type" value="Genomic_DNA"/>
</dbReference>
<dbReference type="Proteomes" id="UP000191987">
    <property type="component" value="Unassembled WGS sequence"/>
</dbReference>
<dbReference type="PIRSF" id="PIRSF012608">
    <property type="entry name" value="UCP012608"/>
    <property type="match status" value="1"/>
</dbReference>
<evidence type="ECO:0000313" key="2">
    <source>
        <dbReference type="Proteomes" id="UP000191987"/>
    </source>
</evidence>
<dbReference type="AlphaFoldDB" id="A0A1S7R3Y9"/>
<dbReference type="RefSeq" id="WP_080819951.1">
    <property type="nucleotide sequence ID" value="NZ_LT009749.1"/>
</dbReference>